<dbReference type="InterPro" id="IPR011008">
    <property type="entry name" value="Dimeric_a/b-barrel"/>
</dbReference>
<dbReference type="STRING" id="82633.GCA_000974605_05163"/>
<dbReference type="GO" id="GO:0043200">
    <property type="term" value="P:response to amino acid"/>
    <property type="evidence" value="ECO:0007669"/>
    <property type="project" value="TreeGrafter"/>
</dbReference>
<dbReference type="OrthoDB" id="5476at2"/>
<dbReference type="Pfam" id="PF01037">
    <property type="entry name" value="AsnC_trans_reg"/>
    <property type="match status" value="1"/>
</dbReference>
<evidence type="ECO:0000256" key="2">
    <source>
        <dbReference type="ARBA" id="ARBA00023125"/>
    </source>
</evidence>
<accession>A0A2N5CEI5</accession>
<organism evidence="5 6">
    <name type="scientific">Cupriavidus pauculus</name>
    <dbReference type="NCBI Taxonomy" id="82633"/>
    <lineage>
        <taxon>Bacteria</taxon>
        <taxon>Pseudomonadati</taxon>
        <taxon>Pseudomonadota</taxon>
        <taxon>Betaproteobacteria</taxon>
        <taxon>Burkholderiales</taxon>
        <taxon>Burkholderiaceae</taxon>
        <taxon>Cupriavidus</taxon>
    </lineage>
</organism>
<dbReference type="InterPro" id="IPR019885">
    <property type="entry name" value="Tscrpt_reg_HTH_AsnC-type_CS"/>
</dbReference>
<dbReference type="Gene3D" id="3.30.70.920">
    <property type="match status" value="1"/>
</dbReference>
<dbReference type="InterPro" id="IPR036390">
    <property type="entry name" value="WH_DNA-bd_sf"/>
</dbReference>
<dbReference type="EMBL" id="PJRP01000003">
    <property type="protein sequence ID" value="PLQ00643.1"/>
    <property type="molecule type" value="Genomic_DNA"/>
</dbReference>
<dbReference type="PROSITE" id="PS50956">
    <property type="entry name" value="HTH_ASNC_2"/>
    <property type="match status" value="1"/>
</dbReference>
<dbReference type="GO" id="GO:0005829">
    <property type="term" value="C:cytosol"/>
    <property type="evidence" value="ECO:0007669"/>
    <property type="project" value="TreeGrafter"/>
</dbReference>
<sequence length="145" mass="16217">MSLDDTDRRILALLQQDARMPVKALAEQVGLSSPGASERLRRLEDRGVIRGFTVDVEPRTLGFSMQAIVRIKPLPGKLQAVQKLIEGIPEFAECDKVTGDDCFIGRLYLRSIEHLDHILEQITEMAETSSAIVKSQPVKRRLPPL</sequence>
<dbReference type="InterPro" id="IPR019887">
    <property type="entry name" value="Tscrpt_reg_AsnC/Lrp_C"/>
</dbReference>
<evidence type="ECO:0000256" key="3">
    <source>
        <dbReference type="ARBA" id="ARBA00023163"/>
    </source>
</evidence>
<dbReference type="CDD" id="cd00090">
    <property type="entry name" value="HTH_ARSR"/>
    <property type="match status" value="1"/>
</dbReference>
<evidence type="ECO:0000313" key="6">
    <source>
        <dbReference type="Proteomes" id="UP000234341"/>
    </source>
</evidence>
<dbReference type="InterPro" id="IPR036388">
    <property type="entry name" value="WH-like_DNA-bd_sf"/>
</dbReference>
<dbReference type="SUPFAM" id="SSF54909">
    <property type="entry name" value="Dimeric alpha+beta barrel"/>
    <property type="match status" value="1"/>
</dbReference>
<dbReference type="PANTHER" id="PTHR30154:SF51">
    <property type="entry name" value="ASNC-FAMILY TRANSCRIPTIONAL REGULATORY PROTEIN"/>
    <property type="match status" value="1"/>
</dbReference>
<gene>
    <name evidence="5" type="ORF">CYJ10_09250</name>
</gene>
<dbReference type="PANTHER" id="PTHR30154">
    <property type="entry name" value="LEUCINE-RESPONSIVE REGULATORY PROTEIN"/>
    <property type="match status" value="1"/>
</dbReference>
<evidence type="ECO:0000259" key="4">
    <source>
        <dbReference type="PROSITE" id="PS50956"/>
    </source>
</evidence>
<dbReference type="Gene3D" id="1.10.10.10">
    <property type="entry name" value="Winged helix-like DNA-binding domain superfamily/Winged helix DNA-binding domain"/>
    <property type="match status" value="1"/>
</dbReference>
<keyword evidence="1" id="KW-0805">Transcription regulation</keyword>
<dbReference type="GO" id="GO:0006355">
    <property type="term" value="P:regulation of DNA-templated transcription"/>
    <property type="evidence" value="ECO:0007669"/>
    <property type="project" value="UniProtKB-ARBA"/>
</dbReference>
<dbReference type="PROSITE" id="PS00519">
    <property type="entry name" value="HTH_ASNC_1"/>
    <property type="match status" value="1"/>
</dbReference>
<dbReference type="GO" id="GO:0043565">
    <property type="term" value="F:sequence-specific DNA binding"/>
    <property type="evidence" value="ECO:0007669"/>
    <property type="project" value="InterPro"/>
</dbReference>
<dbReference type="SMART" id="SM00344">
    <property type="entry name" value="HTH_ASNC"/>
    <property type="match status" value="1"/>
</dbReference>
<dbReference type="PRINTS" id="PR00033">
    <property type="entry name" value="HTHASNC"/>
</dbReference>
<dbReference type="InterPro" id="IPR019888">
    <property type="entry name" value="Tscrpt_reg_AsnC-like"/>
</dbReference>
<dbReference type="InterPro" id="IPR000485">
    <property type="entry name" value="AsnC-type_HTH_dom"/>
</dbReference>
<dbReference type="Pfam" id="PF13412">
    <property type="entry name" value="HTH_24"/>
    <property type="match status" value="1"/>
</dbReference>
<dbReference type="RefSeq" id="WP_101681209.1">
    <property type="nucleotide sequence ID" value="NZ_PJRP01000003.1"/>
</dbReference>
<keyword evidence="3" id="KW-0804">Transcription</keyword>
<name>A0A2N5CEI5_9BURK</name>
<evidence type="ECO:0000256" key="1">
    <source>
        <dbReference type="ARBA" id="ARBA00023015"/>
    </source>
</evidence>
<dbReference type="SUPFAM" id="SSF46785">
    <property type="entry name" value="Winged helix' DNA-binding domain"/>
    <property type="match status" value="1"/>
</dbReference>
<keyword evidence="2" id="KW-0238">DNA-binding</keyword>
<dbReference type="Proteomes" id="UP000234341">
    <property type="component" value="Unassembled WGS sequence"/>
</dbReference>
<comment type="caution">
    <text evidence="5">The sequence shown here is derived from an EMBL/GenBank/DDBJ whole genome shotgun (WGS) entry which is preliminary data.</text>
</comment>
<dbReference type="InterPro" id="IPR011991">
    <property type="entry name" value="ArsR-like_HTH"/>
</dbReference>
<dbReference type="AlphaFoldDB" id="A0A2N5CEI5"/>
<evidence type="ECO:0000313" key="5">
    <source>
        <dbReference type="EMBL" id="PLQ00643.1"/>
    </source>
</evidence>
<feature type="domain" description="HTH asnC-type" evidence="4">
    <location>
        <begin position="3"/>
        <end position="64"/>
    </location>
</feature>
<protein>
    <submittedName>
        <fullName evidence="5">AsnC family transcriptional regulator</fullName>
    </submittedName>
</protein>
<reference evidence="5 6" key="1">
    <citation type="submission" date="2017-12" db="EMBL/GenBank/DDBJ databases">
        <title>Genome sequence of the active heterotrophic nitrifier-denitrifier, Cupriavidus pauculus UM1.</title>
        <authorList>
            <person name="Putonti C."/>
            <person name="Castignetti D."/>
        </authorList>
    </citation>
    <scope>NUCLEOTIDE SEQUENCE [LARGE SCALE GENOMIC DNA]</scope>
    <source>
        <strain evidence="5 6">UM1</strain>
    </source>
</reference>
<proteinExistence type="predicted"/>